<dbReference type="Proteomes" id="UP000796880">
    <property type="component" value="Unassembled WGS sequence"/>
</dbReference>
<evidence type="ECO:0000256" key="1">
    <source>
        <dbReference type="SAM" id="Phobius"/>
    </source>
</evidence>
<dbReference type="AlphaFoldDB" id="A0A8K0DUU7"/>
<keyword evidence="3" id="KW-1185">Reference proteome</keyword>
<accession>A0A8K0DUU7</accession>
<comment type="caution">
    <text evidence="2">The sequence shown here is derived from an EMBL/GenBank/DDBJ whole genome shotgun (WGS) entry which is preliminary data.</text>
</comment>
<reference evidence="2" key="1">
    <citation type="submission" date="2020-03" db="EMBL/GenBank/DDBJ databases">
        <title>A high-quality chromosome-level genome assembly of a woody plant with both climbing and erect habits, Rhamnella rubrinervis.</title>
        <authorList>
            <person name="Lu Z."/>
            <person name="Yang Y."/>
            <person name="Zhu X."/>
            <person name="Sun Y."/>
        </authorList>
    </citation>
    <scope>NUCLEOTIDE SEQUENCE</scope>
    <source>
        <strain evidence="2">BYM</strain>
        <tissue evidence="2">Leaf</tissue>
    </source>
</reference>
<gene>
    <name evidence="2" type="ORF">FNV43_RR22729</name>
</gene>
<dbReference type="PANTHER" id="PTHR46477">
    <property type="entry name" value="CYSTEINE/HISTIDINE-RICH C1 DOMAIN FAMILY PROTEIN"/>
    <property type="match status" value="1"/>
</dbReference>
<keyword evidence="1" id="KW-0812">Transmembrane</keyword>
<protein>
    <submittedName>
        <fullName evidence="2">Uncharacterized protein</fullName>
    </submittedName>
</protein>
<organism evidence="2 3">
    <name type="scientific">Rhamnella rubrinervis</name>
    <dbReference type="NCBI Taxonomy" id="2594499"/>
    <lineage>
        <taxon>Eukaryota</taxon>
        <taxon>Viridiplantae</taxon>
        <taxon>Streptophyta</taxon>
        <taxon>Embryophyta</taxon>
        <taxon>Tracheophyta</taxon>
        <taxon>Spermatophyta</taxon>
        <taxon>Magnoliopsida</taxon>
        <taxon>eudicotyledons</taxon>
        <taxon>Gunneridae</taxon>
        <taxon>Pentapetalae</taxon>
        <taxon>rosids</taxon>
        <taxon>fabids</taxon>
        <taxon>Rosales</taxon>
        <taxon>Rhamnaceae</taxon>
        <taxon>rhamnoid group</taxon>
        <taxon>Rhamneae</taxon>
        <taxon>Rhamnella</taxon>
    </lineage>
</organism>
<keyword evidence="1" id="KW-1133">Transmembrane helix</keyword>
<dbReference type="PANTHER" id="PTHR46477:SF3">
    <property type="entry name" value="CYSTEINE_HISTIDINE-RICH C1 DOMAIN FAMILY PROTEIN"/>
    <property type="match status" value="1"/>
</dbReference>
<dbReference type="EMBL" id="VOIH02000010">
    <property type="protein sequence ID" value="KAF3435638.1"/>
    <property type="molecule type" value="Genomic_DNA"/>
</dbReference>
<feature type="transmembrane region" description="Helical" evidence="1">
    <location>
        <begin position="188"/>
        <end position="213"/>
    </location>
</feature>
<evidence type="ECO:0000313" key="2">
    <source>
        <dbReference type="EMBL" id="KAF3435638.1"/>
    </source>
</evidence>
<proteinExistence type="predicted"/>
<dbReference type="OrthoDB" id="1852188at2759"/>
<evidence type="ECO:0000313" key="3">
    <source>
        <dbReference type="Proteomes" id="UP000796880"/>
    </source>
</evidence>
<keyword evidence="1" id="KW-0472">Membrane</keyword>
<name>A0A8K0DUU7_9ROSA</name>
<sequence length="216" mass="24153">MRRLQRGRHRLTLPVHHLRLRPPHALCLPFPFHLPPFLHKMLLPVLLPAAGRPSSLLQRVREGHNGVPLPLQDLRVRPPPLLREAPHGARRRGNEALLVQKVSSSCLRCGRKGRSWSYRSKCKKYNLHVACVKEMLVDNWHEIYMGRGKGNRKLETNKIPISLKNTLPNHGSKSKGSKVKKGCEMAGLALQFVISAVLGDPTTLIAGVIGSLMSRG</sequence>